<keyword evidence="2" id="KW-0719">Serine esterase</keyword>
<evidence type="ECO:0000259" key="8">
    <source>
        <dbReference type="Pfam" id="PF00135"/>
    </source>
</evidence>
<dbReference type="PROSITE" id="PS00122">
    <property type="entry name" value="CARBOXYLESTERASE_B_1"/>
    <property type="match status" value="1"/>
</dbReference>
<dbReference type="InterPro" id="IPR002018">
    <property type="entry name" value="CarbesteraseB"/>
</dbReference>
<protein>
    <recommendedName>
        <fullName evidence="6">Carboxylic ester hydrolase</fullName>
        <ecNumber evidence="6">3.1.1.-</ecNumber>
    </recommendedName>
</protein>
<evidence type="ECO:0000256" key="6">
    <source>
        <dbReference type="RuleBase" id="RU361235"/>
    </source>
</evidence>
<dbReference type="PANTHER" id="PTHR43142">
    <property type="entry name" value="CARBOXYLIC ESTER HYDROLASE"/>
    <property type="match status" value="1"/>
</dbReference>
<keyword evidence="9" id="KW-1185">Reference proteome</keyword>
<keyword evidence="7" id="KW-1133">Transmembrane helix</keyword>
<dbReference type="GeneID" id="113504904"/>
<evidence type="ECO:0000256" key="4">
    <source>
        <dbReference type="ARBA" id="ARBA00023157"/>
    </source>
</evidence>
<dbReference type="OrthoDB" id="19653at2759"/>
<feature type="transmembrane region" description="Helical" evidence="7">
    <location>
        <begin position="5"/>
        <end position="23"/>
    </location>
</feature>
<dbReference type="GO" id="GO:0052689">
    <property type="term" value="F:carboxylic ester hydrolase activity"/>
    <property type="evidence" value="ECO:0007669"/>
    <property type="project" value="UniProtKB-KW"/>
</dbReference>
<proteinExistence type="inferred from homology"/>
<dbReference type="RefSeq" id="XP_026743211.1">
    <property type="nucleotide sequence ID" value="XM_026887410.1"/>
</dbReference>
<comment type="similarity">
    <text evidence="1 6">Belongs to the type-B carboxylesterase/lipase family.</text>
</comment>
<keyword evidence="3 6" id="KW-0378">Hydrolase</keyword>
<gene>
    <name evidence="10" type="primary">LOC113504904</name>
</gene>
<keyword evidence="4" id="KW-1015">Disulfide bond</keyword>
<keyword evidence="7" id="KW-0812">Transmembrane</keyword>
<dbReference type="KEGG" id="tnl:113504904"/>
<evidence type="ECO:0000256" key="2">
    <source>
        <dbReference type="ARBA" id="ARBA00022487"/>
    </source>
</evidence>
<evidence type="ECO:0000313" key="9">
    <source>
        <dbReference type="Proteomes" id="UP000322000"/>
    </source>
</evidence>
<dbReference type="Proteomes" id="UP000322000">
    <property type="component" value="Chromosome 23"/>
</dbReference>
<evidence type="ECO:0000313" key="10">
    <source>
        <dbReference type="RefSeq" id="XP_026743211.1"/>
    </source>
</evidence>
<organism evidence="9 10">
    <name type="scientific">Trichoplusia ni</name>
    <name type="common">Cabbage looper</name>
    <dbReference type="NCBI Taxonomy" id="7111"/>
    <lineage>
        <taxon>Eukaryota</taxon>
        <taxon>Metazoa</taxon>
        <taxon>Ecdysozoa</taxon>
        <taxon>Arthropoda</taxon>
        <taxon>Hexapoda</taxon>
        <taxon>Insecta</taxon>
        <taxon>Pterygota</taxon>
        <taxon>Neoptera</taxon>
        <taxon>Endopterygota</taxon>
        <taxon>Lepidoptera</taxon>
        <taxon>Glossata</taxon>
        <taxon>Ditrysia</taxon>
        <taxon>Noctuoidea</taxon>
        <taxon>Noctuidae</taxon>
        <taxon>Plusiinae</taxon>
        <taxon>Trichoplusia</taxon>
    </lineage>
</organism>
<dbReference type="InParanoid" id="A0A7E5WSS6"/>
<evidence type="ECO:0000256" key="7">
    <source>
        <dbReference type="SAM" id="Phobius"/>
    </source>
</evidence>
<name>A0A7E5WSS6_TRINI</name>
<dbReference type="PANTHER" id="PTHR43142:SF1">
    <property type="entry name" value="CARBOXYLIC ESTER HYDROLASE"/>
    <property type="match status" value="1"/>
</dbReference>
<dbReference type="AlphaFoldDB" id="A0A7E5WSS6"/>
<keyword evidence="5" id="KW-0325">Glycoprotein</keyword>
<dbReference type="SUPFAM" id="SSF53474">
    <property type="entry name" value="alpha/beta-Hydrolases"/>
    <property type="match status" value="1"/>
</dbReference>
<dbReference type="Pfam" id="PF00135">
    <property type="entry name" value="COesterase"/>
    <property type="match status" value="1"/>
</dbReference>
<dbReference type="Gene3D" id="3.40.50.1820">
    <property type="entry name" value="alpha/beta hydrolase"/>
    <property type="match status" value="1"/>
</dbReference>
<dbReference type="InterPro" id="IPR029058">
    <property type="entry name" value="AB_hydrolase_fold"/>
</dbReference>
<keyword evidence="7" id="KW-0472">Membrane</keyword>
<dbReference type="EC" id="3.1.1.-" evidence="6"/>
<sequence length="576" mass="63639">MAVIYLYCIGFVACFYGVGSVLLPNDDKKLPCDVRAQLDSGWVCGSIRPAEEGVQYASFRGIPYAQQPLGALRFKELQNLSPWKDVLLATEEGPICPQYDELYGRLVNSAEMSESCILANVHVPLNISSFGSKSESQDQPKLPILVFIHGGAFQAGSGNSDVHGPEYLVSKGAIVITFNYRLNVFGYLSLNSTKIPGNNGLRDAITLLKWVQRNALAFGGDPDNVTLGGHSSGAVNTHLLSLSEASKGLFKRVILMSGVANAGFYTASPIYAETVAQMFLGLVGINSTDADEIHDQLIQMPLEKIMEGYRVMQFQTAVVAFAAVVESKFDGVTQILDDDPTNLIKQGRGKDLPMIIGSTSNECETFKRKITYLNMVKLIEQNPAIVLAPQITYTVAPTRATELSQTVLDRYFQGNVTIEKYIPCCSDTFFVYPAIKVAEWRASLGGAPAYRYEFNFDSTFNVAKAGLMLNYEGSGHIEDLTFAFRSNSLMRPNEKSFPPRTRDDLMKNWMTSIVVNFMRCSKPVCDDEATWPATDAQQLNYQQISEPVFTNNNVPLTEAQRNMFDFHNQVFQSAGI</sequence>
<evidence type="ECO:0000256" key="5">
    <source>
        <dbReference type="ARBA" id="ARBA00023180"/>
    </source>
</evidence>
<dbReference type="InterPro" id="IPR019826">
    <property type="entry name" value="Carboxylesterase_B_AS"/>
</dbReference>
<evidence type="ECO:0000256" key="1">
    <source>
        <dbReference type="ARBA" id="ARBA00005964"/>
    </source>
</evidence>
<reference evidence="10" key="1">
    <citation type="submission" date="2025-08" db="UniProtKB">
        <authorList>
            <consortium name="RefSeq"/>
        </authorList>
    </citation>
    <scope>IDENTIFICATION</scope>
</reference>
<feature type="domain" description="Carboxylesterase type B" evidence="8">
    <location>
        <begin position="37"/>
        <end position="549"/>
    </location>
</feature>
<evidence type="ECO:0000256" key="3">
    <source>
        <dbReference type="ARBA" id="ARBA00022801"/>
    </source>
</evidence>
<accession>A0A7E5WSS6</accession>